<dbReference type="OrthoDB" id="3782934at2"/>
<reference evidence="2 3" key="1">
    <citation type="submission" date="2018-05" db="EMBL/GenBank/DDBJ databases">
        <title>Nocardioides silvaticus genome.</title>
        <authorList>
            <person name="Li C."/>
            <person name="Wang G."/>
        </authorList>
    </citation>
    <scope>NUCLEOTIDE SEQUENCE [LARGE SCALE GENOMIC DNA]</scope>
    <source>
        <strain evidence="2 3">CCTCC AB 2018079</strain>
    </source>
</reference>
<dbReference type="Proteomes" id="UP000245507">
    <property type="component" value="Unassembled WGS sequence"/>
</dbReference>
<protein>
    <recommendedName>
        <fullName evidence="4">Lipoprotein</fullName>
    </recommendedName>
</protein>
<dbReference type="RefSeq" id="WP_109693629.1">
    <property type="nucleotide sequence ID" value="NZ_QGDD01000004.1"/>
</dbReference>
<dbReference type="AlphaFoldDB" id="A0A316TGA3"/>
<keyword evidence="3" id="KW-1185">Reference proteome</keyword>
<organism evidence="2 3">
    <name type="scientific">Nocardioides silvaticus</name>
    <dbReference type="NCBI Taxonomy" id="2201891"/>
    <lineage>
        <taxon>Bacteria</taxon>
        <taxon>Bacillati</taxon>
        <taxon>Actinomycetota</taxon>
        <taxon>Actinomycetes</taxon>
        <taxon>Propionibacteriales</taxon>
        <taxon>Nocardioidaceae</taxon>
        <taxon>Nocardioides</taxon>
    </lineage>
</organism>
<dbReference type="EMBL" id="QGDD01000004">
    <property type="protein sequence ID" value="PWN02828.1"/>
    <property type="molecule type" value="Genomic_DNA"/>
</dbReference>
<feature type="chain" id="PRO_5038749793" description="Lipoprotein" evidence="1">
    <location>
        <begin position="18"/>
        <end position="264"/>
    </location>
</feature>
<proteinExistence type="predicted"/>
<evidence type="ECO:0000313" key="3">
    <source>
        <dbReference type="Proteomes" id="UP000245507"/>
    </source>
</evidence>
<evidence type="ECO:0008006" key="4">
    <source>
        <dbReference type="Google" id="ProtNLM"/>
    </source>
</evidence>
<accession>A0A316TGA3</accession>
<sequence length="264" mass="28433">MTGRPSLTWAAASFALAATLTGCGDDEQGADQEDQQQQRSVADTSASLAGLPDDGPAAAYVDWVDALARQDAAAACALQAPELTIALRYDAILADRAELGDPCVGFEALLWEDPEFDSEIVDIEVTQETQEDALLDVDHPSGDLTVRVVYHRAKWRVFSTSARADPGADPGDSGSDAGPPRWLRAWCSLSPRDTREEIIALMGPPSGEYTVADGGEPQLWWAQDQYDFRVYLDVDGSVLELVGDYDALDGEDRALLPCAELRAS</sequence>
<gene>
    <name evidence="2" type="ORF">DJ010_10475</name>
</gene>
<evidence type="ECO:0000313" key="2">
    <source>
        <dbReference type="EMBL" id="PWN02828.1"/>
    </source>
</evidence>
<comment type="caution">
    <text evidence="2">The sequence shown here is derived from an EMBL/GenBank/DDBJ whole genome shotgun (WGS) entry which is preliminary data.</text>
</comment>
<feature type="signal peptide" evidence="1">
    <location>
        <begin position="1"/>
        <end position="17"/>
    </location>
</feature>
<evidence type="ECO:0000256" key="1">
    <source>
        <dbReference type="SAM" id="SignalP"/>
    </source>
</evidence>
<name>A0A316TGA3_9ACTN</name>
<keyword evidence="1" id="KW-0732">Signal</keyword>
<dbReference type="PROSITE" id="PS51257">
    <property type="entry name" value="PROKAR_LIPOPROTEIN"/>
    <property type="match status" value="1"/>
</dbReference>